<keyword evidence="2" id="KW-1185">Reference proteome</keyword>
<dbReference type="EMBL" id="CM041548">
    <property type="protein sequence ID" value="KAI3358845.1"/>
    <property type="molecule type" value="Genomic_DNA"/>
</dbReference>
<name>A0ACB8VTS2_9TELE</name>
<dbReference type="Proteomes" id="UP000831701">
    <property type="component" value="Chromosome 18"/>
</dbReference>
<accession>A0ACB8VTS2</accession>
<evidence type="ECO:0000313" key="2">
    <source>
        <dbReference type="Proteomes" id="UP000831701"/>
    </source>
</evidence>
<proteinExistence type="predicted"/>
<organism evidence="1 2">
    <name type="scientific">Scortum barcoo</name>
    <name type="common">barcoo grunter</name>
    <dbReference type="NCBI Taxonomy" id="214431"/>
    <lineage>
        <taxon>Eukaryota</taxon>
        <taxon>Metazoa</taxon>
        <taxon>Chordata</taxon>
        <taxon>Craniata</taxon>
        <taxon>Vertebrata</taxon>
        <taxon>Euteleostomi</taxon>
        <taxon>Actinopterygii</taxon>
        <taxon>Neopterygii</taxon>
        <taxon>Teleostei</taxon>
        <taxon>Neoteleostei</taxon>
        <taxon>Acanthomorphata</taxon>
        <taxon>Eupercaria</taxon>
        <taxon>Centrarchiformes</taxon>
        <taxon>Terapontoidei</taxon>
        <taxon>Terapontidae</taxon>
        <taxon>Scortum</taxon>
    </lineage>
</organism>
<protein>
    <submittedName>
        <fullName evidence="1">Uncharacterized protein</fullName>
    </submittedName>
</protein>
<evidence type="ECO:0000313" key="1">
    <source>
        <dbReference type="EMBL" id="KAI3358845.1"/>
    </source>
</evidence>
<sequence length="167" mass="19746">MVLDMRRERRLHQPLMIRDSEVECVSSFKFLGVHIYNDLSLTLNITQLVKKAHQQLYFLRRKFGMSQRTQRTFYILPSGSMRRSLQPTQVAQVVQLIQDGTSMRAVARRFAVSVSVVSRAWRRYQETGQYIRRRGGGRRRATTQQQDRYLRPLCKEEQEEHCQSPAK</sequence>
<gene>
    <name evidence="1" type="ORF">L3Q82_015243</name>
</gene>
<reference evidence="1" key="1">
    <citation type="submission" date="2022-04" db="EMBL/GenBank/DDBJ databases">
        <title>Jade perch genome.</title>
        <authorList>
            <person name="Chao B."/>
        </authorList>
    </citation>
    <scope>NUCLEOTIDE SEQUENCE</scope>
    <source>
        <strain evidence="1">CB-2022</strain>
    </source>
</reference>
<comment type="caution">
    <text evidence="1">The sequence shown here is derived from an EMBL/GenBank/DDBJ whole genome shotgun (WGS) entry which is preliminary data.</text>
</comment>